<feature type="binding site" evidence="7">
    <location>
        <position position="342"/>
    </location>
    <ligand>
        <name>substrate</name>
    </ligand>
</feature>
<organism evidence="10 11">
    <name type="scientific">Devosia albogilva</name>
    <dbReference type="NCBI Taxonomy" id="429726"/>
    <lineage>
        <taxon>Bacteria</taxon>
        <taxon>Pseudomonadati</taxon>
        <taxon>Pseudomonadota</taxon>
        <taxon>Alphaproteobacteria</taxon>
        <taxon>Hyphomicrobiales</taxon>
        <taxon>Devosiaceae</taxon>
        <taxon>Devosia</taxon>
    </lineage>
</organism>
<comment type="catalytic activity">
    <reaction evidence="7">
        <text>D-glucose 6-phosphate + NADP(+) = 6-phospho-D-glucono-1,5-lactone + NADPH + H(+)</text>
        <dbReference type="Rhea" id="RHEA:15841"/>
        <dbReference type="ChEBI" id="CHEBI:15378"/>
        <dbReference type="ChEBI" id="CHEBI:57783"/>
        <dbReference type="ChEBI" id="CHEBI:57955"/>
        <dbReference type="ChEBI" id="CHEBI:58349"/>
        <dbReference type="ChEBI" id="CHEBI:61548"/>
        <dbReference type="EC" id="1.1.1.49"/>
    </reaction>
</comment>
<dbReference type="NCBIfam" id="TIGR00871">
    <property type="entry name" value="zwf"/>
    <property type="match status" value="1"/>
</dbReference>
<comment type="function">
    <text evidence="7">Catalyzes the oxidation of glucose 6-phosphate to 6-phosphogluconolactone.</text>
</comment>
<evidence type="ECO:0000256" key="1">
    <source>
        <dbReference type="ARBA" id="ARBA00004937"/>
    </source>
</evidence>
<keyword evidence="5 7" id="KW-0560">Oxidoreductase</keyword>
<dbReference type="InterPro" id="IPR022674">
    <property type="entry name" value="G6P_DH_NAD-bd"/>
</dbReference>
<dbReference type="InterPro" id="IPR019796">
    <property type="entry name" value="G6P_DH_AS"/>
</dbReference>
<evidence type="ECO:0000313" key="10">
    <source>
        <dbReference type="EMBL" id="MFD2648620.1"/>
    </source>
</evidence>
<protein>
    <recommendedName>
        <fullName evidence="7">Glucose-6-phosphate 1-dehydrogenase</fullName>
        <shortName evidence="7">G6PD</shortName>
        <ecNumber evidence="7">1.1.1.49</ecNumber>
    </recommendedName>
</protein>
<dbReference type="InterPro" id="IPR022675">
    <property type="entry name" value="G6P_DH_C"/>
</dbReference>
<evidence type="ECO:0000259" key="8">
    <source>
        <dbReference type="Pfam" id="PF00479"/>
    </source>
</evidence>
<evidence type="ECO:0000259" key="9">
    <source>
        <dbReference type="Pfam" id="PF02781"/>
    </source>
</evidence>
<dbReference type="EMBL" id="JBHUNP010000001">
    <property type="protein sequence ID" value="MFD2648620.1"/>
    <property type="molecule type" value="Genomic_DNA"/>
</dbReference>
<reference evidence="11" key="1">
    <citation type="journal article" date="2019" name="Int. J. Syst. Evol. Microbiol.">
        <title>The Global Catalogue of Microorganisms (GCM) 10K type strain sequencing project: providing services to taxonomists for standard genome sequencing and annotation.</title>
        <authorList>
            <consortium name="The Broad Institute Genomics Platform"/>
            <consortium name="The Broad Institute Genome Sequencing Center for Infectious Disease"/>
            <person name="Wu L."/>
            <person name="Ma J."/>
        </authorList>
    </citation>
    <scope>NUCLEOTIDE SEQUENCE [LARGE SCALE GENOMIC DNA]</scope>
    <source>
        <strain evidence="11">CCM 7427</strain>
    </source>
</reference>
<feature type="binding site" evidence="7">
    <location>
        <begin position="94"/>
        <end position="95"/>
    </location>
    <ligand>
        <name>NADP(+)</name>
        <dbReference type="ChEBI" id="CHEBI:58349"/>
    </ligand>
</feature>
<dbReference type="InterPro" id="IPR036291">
    <property type="entry name" value="NAD(P)-bd_dom_sf"/>
</dbReference>
<evidence type="ECO:0000256" key="2">
    <source>
        <dbReference type="ARBA" id="ARBA00009975"/>
    </source>
</evidence>
<dbReference type="RefSeq" id="WP_386833855.1">
    <property type="nucleotide sequence ID" value="NZ_JBHUNP010000001.1"/>
</dbReference>
<feature type="binding site" evidence="7">
    <location>
        <position position="180"/>
    </location>
    <ligand>
        <name>substrate</name>
    </ligand>
</feature>
<feature type="binding site" evidence="7">
    <location>
        <begin position="17"/>
        <end position="24"/>
    </location>
    <ligand>
        <name>NADP(+)</name>
        <dbReference type="ChEBI" id="CHEBI:58349"/>
    </ligand>
</feature>
<dbReference type="InterPro" id="IPR001282">
    <property type="entry name" value="G6P_DH"/>
</dbReference>
<dbReference type="GO" id="GO:0004345">
    <property type="term" value="F:glucose-6-phosphate dehydrogenase activity"/>
    <property type="evidence" value="ECO:0007669"/>
    <property type="project" value="UniProtKB-EC"/>
</dbReference>
<accession>A0ABW5QLR0</accession>
<dbReference type="PIRSF" id="PIRSF000110">
    <property type="entry name" value="G6PD"/>
    <property type="match status" value="1"/>
</dbReference>
<comment type="caution">
    <text evidence="7">Lacks conserved residue(s) required for the propagation of feature annotation.</text>
</comment>
<dbReference type="EC" id="1.1.1.49" evidence="7"/>
<dbReference type="SUPFAM" id="SSF55347">
    <property type="entry name" value="Glyceraldehyde-3-phosphate dehydrogenase-like, C-terminal domain"/>
    <property type="match status" value="1"/>
</dbReference>
<sequence length="493" mass="55993">MSSRIIPVQPFDYVVFGATGDLTKRKLIPALYHRFLDGQFDEKSQIIGASRSQLSDADFQQVARDAVTQFVEKDYQDAGVIDRFVKIFSYVSIDVSKPEEAGDLGKKLREDPKIVRAFYLAVAPDLFEPIAEFLAKKKYYRRDARVVIEKPLGHDLASSVEINDGIAKIFNEDQVYRIDHYLGKETVQNLLALRFANALFEPIWNSAHIDHVQLTVSESVGAGTRGYYDESGALRDMIQNHMLQLLCLVAMEPPASDDADALRDEKLKVLRALRPITNGEVSTKTVRGQYRGVKSETAAVAGYQEELPDDKKGSRTETFVALKAEIENWRWSGVPFYMRTGKRMASRVSEICIQFKPIPHSIFDHAEGAPRPNKLIIRLQPDEGVKLMMMIKDPGPGGMRLREVPLNLSFAQQFTERTPEAYERLLLDVIRGNQTLFMRRDELEAAWRWVDPIREAWNHANEPPQPYSAGTWGPSGSIALIERDGRTWYEENL</sequence>
<dbReference type="Pfam" id="PF02781">
    <property type="entry name" value="G6PD_C"/>
    <property type="match status" value="1"/>
</dbReference>
<comment type="pathway">
    <text evidence="1 7">Carbohydrate degradation; pentose phosphate pathway; D-ribulose 5-phosphate from D-glucose 6-phosphate (oxidative stage): step 1/3.</text>
</comment>
<keyword evidence="11" id="KW-1185">Reference proteome</keyword>
<dbReference type="PRINTS" id="PR00079">
    <property type="entry name" value="G6PDHDRGNASE"/>
</dbReference>
<feature type="domain" description="Glucose-6-phosphate dehydrogenase NAD-binding" evidence="8">
    <location>
        <begin position="14"/>
        <end position="189"/>
    </location>
</feature>
<dbReference type="Gene3D" id="3.30.360.10">
    <property type="entry name" value="Dihydrodipicolinate Reductase, domain 2"/>
    <property type="match status" value="1"/>
</dbReference>
<dbReference type="SUPFAM" id="SSF51735">
    <property type="entry name" value="NAD(P)-binding Rossmann-fold domains"/>
    <property type="match status" value="1"/>
</dbReference>
<dbReference type="HAMAP" id="MF_00966">
    <property type="entry name" value="G6PD"/>
    <property type="match status" value="1"/>
</dbReference>
<dbReference type="PANTHER" id="PTHR23429">
    <property type="entry name" value="GLUCOSE-6-PHOSPHATE 1-DEHYDROGENASE G6PD"/>
    <property type="match status" value="1"/>
</dbReference>
<dbReference type="Proteomes" id="UP001597521">
    <property type="component" value="Unassembled WGS sequence"/>
</dbReference>
<comment type="similarity">
    <text evidence="2 7">Belongs to the glucose-6-phosphate dehydrogenase family.</text>
</comment>
<feature type="binding site" evidence="7">
    <location>
        <position position="184"/>
    </location>
    <ligand>
        <name>substrate</name>
    </ligand>
</feature>
<dbReference type="Gene3D" id="3.40.50.720">
    <property type="entry name" value="NAD(P)-binding Rossmann-like Domain"/>
    <property type="match status" value="1"/>
</dbReference>
<dbReference type="PROSITE" id="PS00069">
    <property type="entry name" value="G6P_DEHYDROGENASE"/>
    <property type="match status" value="1"/>
</dbReference>
<dbReference type="Pfam" id="PF00479">
    <property type="entry name" value="G6PD_N"/>
    <property type="match status" value="1"/>
</dbReference>
<feature type="binding site" evidence="7">
    <location>
        <position position="218"/>
    </location>
    <ligand>
        <name>substrate</name>
    </ligand>
</feature>
<name>A0ABW5QLR0_9HYPH</name>
<evidence type="ECO:0000313" key="11">
    <source>
        <dbReference type="Proteomes" id="UP001597521"/>
    </source>
</evidence>
<dbReference type="PANTHER" id="PTHR23429:SF0">
    <property type="entry name" value="GLUCOSE-6-PHOSPHATE 1-DEHYDROGENASE"/>
    <property type="match status" value="1"/>
</dbReference>
<proteinExistence type="inferred from homology"/>
<feature type="domain" description="Glucose-6-phosphate dehydrogenase C-terminal" evidence="9">
    <location>
        <begin position="191"/>
        <end position="488"/>
    </location>
</feature>
<comment type="caution">
    <text evidence="10">The sequence shown here is derived from an EMBL/GenBank/DDBJ whole genome shotgun (WGS) entry which is preliminary data.</text>
</comment>
<keyword evidence="3 7" id="KW-0313">Glucose metabolism</keyword>
<feature type="binding site" evidence="7">
    <location>
        <position position="236"/>
    </location>
    <ligand>
        <name>substrate</name>
    </ligand>
</feature>
<gene>
    <name evidence="7 10" type="primary">zwf</name>
    <name evidence="10" type="ORF">ACFSX5_12545</name>
</gene>
<keyword evidence="4 7" id="KW-0521">NADP</keyword>
<evidence type="ECO:0000256" key="4">
    <source>
        <dbReference type="ARBA" id="ARBA00022857"/>
    </source>
</evidence>
<keyword evidence="6 7" id="KW-0119">Carbohydrate metabolism</keyword>
<feature type="active site" description="Proton acceptor" evidence="7">
    <location>
        <position position="241"/>
    </location>
</feature>
<feature type="binding site" evidence="7">
    <location>
        <position position="150"/>
    </location>
    <ligand>
        <name>NADP(+)</name>
        <dbReference type="ChEBI" id="CHEBI:58349"/>
    </ligand>
</feature>
<evidence type="ECO:0000256" key="6">
    <source>
        <dbReference type="ARBA" id="ARBA00023277"/>
    </source>
</evidence>
<evidence type="ECO:0000256" key="7">
    <source>
        <dbReference type="HAMAP-Rule" id="MF_00966"/>
    </source>
</evidence>
<evidence type="ECO:0000256" key="3">
    <source>
        <dbReference type="ARBA" id="ARBA00022526"/>
    </source>
</evidence>
<evidence type="ECO:0000256" key="5">
    <source>
        <dbReference type="ARBA" id="ARBA00023002"/>
    </source>
</evidence>
<feature type="binding site" evidence="7">
    <location>
        <position position="51"/>
    </location>
    <ligand>
        <name>NADP(+)</name>
        <dbReference type="ChEBI" id="CHEBI:58349"/>
    </ligand>
</feature>